<feature type="chain" id="PRO_5046672489" description="Extracellular exo-alpha-(1-&gt;5)-L-arabinofuranosidase" evidence="6">
    <location>
        <begin position="25"/>
        <end position="332"/>
    </location>
</feature>
<evidence type="ECO:0000256" key="4">
    <source>
        <dbReference type="ARBA" id="ARBA00023295"/>
    </source>
</evidence>
<reference evidence="7 8" key="1">
    <citation type="submission" date="2024-09" db="EMBL/GenBank/DDBJ databases">
        <authorList>
            <person name="Sun Q."/>
            <person name="Mori K."/>
        </authorList>
    </citation>
    <scope>NUCLEOTIDE SEQUENCE [LARGE SCALE GENOMIC DNA]</scope>
    <source>
        <strain evidence="7 8">CECT 8064</strain>
    </source>
</reference>
<dbReference type="Gene3D" id="2.115.10.20">
    <property type="entry name" value="Glycosyl hydrolase domain, family 43"/>
    <property type="match status" value="1"/>
</dbReference>
<keyword evidence="3 5" id="KW-0378">Hydrolase</keyword>
<dbReference type="PIRSF" id="PIRSF026534">
    <property type="entry name" value="Endo_alpha-L-arabinosidase"/>
    <property type="match status" value="1"/>
</dbReference>
<keyword evidence="8" id="KW-1185">Reference proteome</keyword>
<evidence type="ECO:0000256" key="1">
    <source>
        <dbReference type="ARBA" id="ARBA00004834"/>
    </source>
</evidence>
<dbReference type="Proteomes" id="UP001589645">
    <property type="component" value="Unassembled WGS sequence"/>
</dbReference>
<evidence type="ECO:0000256" key="5">
    <source>
        <dbReference type="PIRNR" id="PIRNR026534"/>
    </source>
</evidence>
<dbReference type="InterPro" id="IPR016840">
    <property type="entry name" value="Glyco_hydro_43_endo_a_Ara-ase"/>
</dbReference>
<comment type="pathway">
    <text evidence="1 5">Glycan metabolism; L-arabinan degradation.</text>
</comment>
<dbReference type="RefSeq" id="WP_390192007.1">
    <property type="nucleotide sequence ID" value="NZ_JBHMEP010000002.1"/>
</dbReference>
<evidence type="ECO:0000256" key="2">
    <source>
        <dbReference type="ARBA" id="ARBA00009865"/>
    </source>
</evidence>
<dbReference type="CDD" id="cd18830">
    <property type="entry name" value="GH43_CjArb43A-like"/>
    <property type="match status" value="1"/>
</dbReference>
<evidence type="ECO:0000313" key="8">
    <source>
        <dbReference type="Proteomes" id="UP001589645"/>
    </source>
</evidence>
<keyword evidence="6" id="KW-0732">Signal</keyword>
<dbReference type="SUPFAM" id="SSF75005">
    <property type="entry name" value="Arabinanase/levansucrase/invertase"/>
    <property type="match status" value="1"/>
</dbReference>
<accession>A0ABV5HM21</accession>
<proteinExistence type="inferred from homology"/>
<comment type="caution">
    <text evidence="7">The sequence shown here is derived from an EMBL/GenBank/DDBJ whole genome shotgun (WGS) entry which is preliminary data.</text>
</comment>
<organism evidence="7 8">
    <name type="scientific">Vibrio olivae</name>
    <dbReference type="NCBI Taxonomy" id="1243002"/>
    <lineage>
        <taxon>Bacteria</taxon>
        <taxon>Pseudomonadati</taxon>
        <taxon>Pseudomonadota</taxon>
        <taxon>Gammaproteobacteria</taxon>
        <taxon>Vibrionales</taxon>
        <taxon>Vibrionaceae</taxon>
        <taxon>Vibrio</taxon>
    </lineage>
</organism>
<comment type="similarity">
    <text evidence="2 5">Belongs to the glycosyl hydrolase 43 family.</text>
</comment>
<dbReference type="Pfam" id="PF04616">
    <property type="entry name" value="Glyco_hydro_43"/>
    <property type="match status" value="1"/>
</dbReference>
<comment type="catalytic activity">
    <reaction evidence="5">
        <text>Hydrolysis of terminal non-reducing alpha-L-arabinofuranoside residues in alpha-L-arabinosides.</text>
        <dbReference type="EC" id="3.2.1.55"/>
    </reaction>
</comment>
<sequence>MTTRRHASLALLFGLGLMTFTASAAQVEVHDPVMAREDGTYYVFSTGPGITMYSSTDKEHWHYADRIFSSEPKWARSVAPEFDGHIWAPDIYQKDGKFYLYYSVSAFGKNTSAIGVTTNETLNPEASNYHWQDQGIVIQSHPDKDNWNAIDPAIIEDEKGQPWMSFGSFWGGLKLVKLNDDLVSLAEPVQWYDLATRPSVTYNPIEAPYIFKKGDYYYLFASFDFCCQGTNSTYKLMAGRSETLQGPYYDKNGKSMLEGGGSLVLEGDQDWAGLGHNAVYSFDGEDYMVFHAYETADNGTQKLRILHVDWQDGWPVVNPNDLNTNTTELMQD</sequence>
<dbReference type="PANTHER" id="PTHR43301">
    <property type="entry name" value="ARABINAN ENDO-1,5-ALPHA-L-ARABINOSIDASE"/>
    <property type="match status" value="1"/>
</dbReference>
<evidence type="ECO:0000256" key="3">
    <source>
        <dbReference type="ARBA" id="ARBA00022801"/>
    </source>
</evidence>
<protein>
    <recommendedName>
        <fullName evidence="5">Extracellular exo-alpha-(1-&gt;5)-L-arabinofuranosidase</fullName>
        <ecNumber evidence="5">3.2.1.55</ecNumber>
    </recommendedName>
</protein>
<evidence type="ECO:0000256" key="6">
    <source>
        <dbReference type="SAM" id="SignalP"/>
    </source>
</evidence>
<dbReference type="EMBL" id="JBHMEP010000002">
    <property type="protein sequence ID" value="MFB9135296.1"/>
    <property type="molecule type" value="Genomic_DNA"/>
</dbReference>
<keyword evidence="4 5" id="KW-0326">Glycosidase</keyword>
<dbReference type="InterPro" id="IPR023296">
    <property type="entry name" value="Glyco_hydro_beta-prop_sf"/>
</dbReference>
<evidence type="ECO:0000313" key="7">
    <source>
        <dbReference type="EMBL" id="MFB9135296.1"/>
    </source>
</evidence>
<gene>
    <name evidence="7" type="ORF">ACFFUV_10015</name>
</gene>
<dbReference type="EC" id="3.2.1.55" evidence="5"/>
<feature type="signal peptide" evidence="6">
    <location>
        <begin position="1"/>
        <end position="24"/>
    </location>
</feature>
<dbReference type="InterPro" id="IPR006710">
    <property type="entry name" value="Glyco_hydro_43"/>
</dbReference>
<dbReference type="PANTHER" id="PTHR43301:SF3">
    <property type="entry name" value="ARABINAN ENDO-1,5-ALPHA-L-ARABINOSIDASE A-RELATED"/>
    <property type="match status" value="1"/>
</dbReference>
<dbReference type="InterPro" id="IPR050727">
    <property type="entry name" value="GH43_arabinanases"/>
</dbReference>
<name>A0ABV5HM21_9VIBR</name>